<dbReference type="Gene3D" id="3.40.50.1820">
    <property type="entry name" value="alpha/beta hydrolase"/>
    <property type="match status" value="1"/>
</dbReference>
<evidence type="ECO:0000313" key="1">
    <source>
        <dbReference type="EMBL" id="ELP86176.1"/>
    </source>
</evidence>
<dbReference type="Pfam" id="PF02450">
    <property type="entry name" value="LCAT"/>
    <property type="match status" value="1"/>
</dbReference>
<dbReference type="KEGG" id="eiv:EIN_328830"/>
<accession>A0A0A1U3L9</accession>
<dbReference type="EMBL" id="KB207015">
    <property type="protein sequence ID" value="ELP86176.1"/>
    <property type="molecule type" value="Genomic_DNA"/>
</dbReference>
<dbReference type="InterPro" id="IPR029058">
    <property type="entry name" value="AB_hydrolase_fold"/>
</dbReference>
<dbReference type="AlphaFoldDB" id="A0A0A1U3L9"/>
<dbReference type="Proteomes" id="UP000014680">
    <property type="component" value="Unassembled WGS sequence"/>
</dbReference>
<dbReference type="SUPFAM" id="SSF53474">
    <property type="entry name" value="alpha/beta-Hydrolases"/>
    <property type="match status" value="1"/>
</dbReference>
<dbReference type="PANTHER" id="PTHR11440">
    <property type="entry name" value="LECITHIN-CHOLESTEROL ACYLTRANSFERASE-RELATED"/>
    <property type="match status" value="1"/>
</dbReference>
<dbReference type="OrthoDB" id="190846at2759"/>
<gene>
    <name evidence="1" type="ORF">EIN_328830</name>
</gene>
<protein>
    <submittedName>
        <fullName evidence="1">1-O-acylceramide synthase, putative</fullName>
    </submittedName>
</protein>
<dbReference type="GO" id="GO:0006629">
    <property type="term" value="P:lipid metabolic process"/>
    <property type="evidence" value="ECO:0007669"/>
    <property type="project" value="InterPro"/>
</dbReference>
<organism evidence="1 2">
    <name type="scientific">Entamoeba invadens IP1</name>
    <dbReference type="NCBI Taxonomy" id="370355"/>
    <lineage>
        <taxon>Eukaryota</taxon>
        <taxon>Amoebozoa</taxon>
        <taxon>Evosea</taxon>
        <taxon>Archamoebae</taxon>
        <taxon>Mastigamoebida</taxon>
        <taxon>Entamoebidae</taxon>
        <taxon>Entamoeba</taxon>
    </lineage>
</organism>
<dbReference type="GO" id="GO:0008374">
    <property type="term" value="F:O-acyltransferase activity"/>
    <property type="evidence" value="ECO:0007669"/>
    <property type="project" value="InterPro"/>
</dbReference>
<reference evidence="1 2" key="1">
    <citation type="submission" date="2012-10" db="EMBL/GenBank/DDBJ databases">
        <authorList>
            <person name="Zafar N."/>
            <person name="Inman J."/>
            <person name="Hall N."/>
            <person name="Lorenzi H."/>
            <person name="Caler E."/>
        </authorList>
    </citation>
    <scope>NUCLEOTIDE SEQUENCE [LARGE SCALE GENOMIC DNA]</scope>
    <source>
        <strain evidence="1 2">IP1</strain>
    </source>
</reference>
<name>A0A0A1U3L9_ENTIV</name>
<dbReference type="RefSeq" id="XP_004185522.1">
    <property type="nucleotide sequence ID" value="XM_004185474.1"/>
</dbReference>
<proteinExistence type="predicted"/>
<dbReference type="VEuPathDB" id="AmoebaDB:EIN_328830"/>
<evidence type="ECO:0000313" key="2">
    <source>
        <dbReference type="Proteomes" id="UP000014680"/>
    </source>
</evidence>
<dbReference type="GeneID" id="14885126"/>
<dbReference type="OMA" id="VPFMELR"/>
<dbReference type="InterPro" id="IPR003386">
    <property type="entry name" value="LACT/PDAT_acylTrfase"/>
</dbReference>
<sequence>MLFLLFLLSVNSQKTVNVCTSRRPVFLFNGILGSSLSANISNYGSNEVDSACWEHQATNQRVWASYDLLNPSTRKCIPQYLQMHYDVDTHQMRNAENVELYYPNANSVNGVSTISPDPITKNLLRLYADIVDNLQAIGYEDMYDLQVAATDWRVMKQSTVWTQNIKKNIETAFNIANKKVILVGHSMGGLTISDFLEDMGQKWVDKYIQRVVSISTPWLGAVKTIKALLEGDNADLPKEVIPLDLFLNASRTFESVYAMAPNELYYKTENGLLSAKELVKLLDSFKDEVDEKGDFVNNALKLSKRNYKKRGVKYPLTCMHGHNVNTFVGYQMVNGLLEKVYENEGDGTVESQSLSYCDQLGMENFVGLTIYGASHVGILKSDSVIKIIQEYACDEVDYVPEPLTFWEKVIVIAYEIFNFFVELFD</sequence>
<keyword evidence="2" id="KW-1185">Reference proteome</keyword>